<feature type="region of interest" description="Disordered" evidence="1">
    <location>
        <begin position="62"/>
        <end position="83"/>
    </location>
</feature>
<evidence type="ECO:0000256" key="1">
    <source>
        <dbReference type="SAM" id="MobiDB-lite"/>
    </source>
</evidence>
<evidence type="ECO:0000313" key="2">
    <source>
        <dbReference type="EMBL" id="QDH22455.1"/>
    </source>
</evidence>
<dbReference type="PANTHER" id="PTHR35276:SF1">
    <property type="entry name" value="TRNA (MNM(5)S(2)U34)-METHYLTRANSFERASE, CHLOROPLASTIC"/>
    <property type="match status" value="1"/>
</dbReference>
<keyword evidence="3" id="KW-1185">Reference proteome</keyword>
<dbReference type="RefSeq" id="WP_141448997.1">
    <property type="nucleotide sequence ID" value="NZ_CP041217.1"/>
</dbReference>
<dbReference type="InterPro" id="IPR029063">
    <property type="entry name" value="SAM-dependent_MTases_sf"/>
</dbReference>
<dbReference type="SUPFAM" id="SSF53335">
    <property type="entry name" value="S-adenosyl-L-methionine-dependent methyltransferases"/>
    <property type="match status" value="1"/>
</dbReference>
<reference evidence="2 3" key="1">
    <citation type="submission" date="2019-06" db="EMBL/GenBank/DDBJ databases">
        <title>Saccharibacillus brassicae sp. nov., an endophytic bacterium isolated from Chinese cabbage seeds (Brassica pekinensis).</title>
        <authorList>
            <person name="Jiang L."/>
            <person name="Lee J."/>
            <person name="Kim S.W."/>
        </authorList>
    </citation>
    <scope>NUCLEOTIDE SEQUENCE [LARGE SCALE GENOMIC DNA]</scope>
    <source>
        <strain evidence="3">KCTC 43072 / ATSA2</strain>
    </source>
</reference>
<evidence type="ECO:0000313" key="3">
    <source>
        <dbReference type="Proteomes" id="UP000316968"/>
    </source>
</evidence>
<dbReference type="GO" id="GO:0032259">
    <property type="term" value="P:methylation"/>
    <property type="evidence" value="ECO:0007669"/>
    <property type="project" value="UniProtKB-KW"/>
</dbReference>
<dbReference type="KEGG" id="saca:FFV09_17385"/>
<dbReference type="PANTHER" id="PTHR35276">
    <property type="entry name" value="S-ADENOSYL-L-METHIONINE-DEPENDENT METHYLTRANSFERASES SUPERFAMILY PROTEIN"/>
    <property type="match status" value="1"/>
</dbReference>
<sequence length="205" mass="22085">MGFVSVLNFTQQLIQKRLQPGEIAIDATVGTGADLVFLARLAKTRGRVYGFDVQQAALDQARERLDREREADDGPDRRSRKAGAKLASVELLLRSHAEMAEALPPDCRGRVGAVMFNLGYLPGAEDSRVMTTPASTLPALEAALSLLRPKGILTAVLYPAHDGGGVEAAAVERWASELPGAQARVISYRQPQRPAAPYLIAVEKV</sequence>
<dbReference type="GO" id="GO:0008168">
    <property type="term" value="F:methyltransferase activity"/>
    <property type="evidence" value="ECO:0007669"/>
    <property type="project" value="UniProtKB-KW"/>
</dbReference>
<dbReference type="Gene3D" id="3.40.50.150">
    <property type="entry name" value="Vaccinia Virus protein VP39"/>
    <property type="match status" value="1"/>
</dbReference>
<protein>
    <submittedName>
        <fullName evidence="2">SAM-dependent methyltransferase</fullName>
    </submittedName>
</protein>
<dbReference type="OrthoDB" id="9792989at2"/>
<proteinExistence type="predicted"/>
<name>A0A4Y6V2H3_SACBS</name>
<dbReference type="EMBL" id="CP041217">
    <property type="protein sequence ID" value="QDH22455.1"/>
    <property type="molecule type" value="Genomic_DNA"/>
</dbReference>
<accession>A0A4Y6V2H3</accession>
<dbReference type="Pfam" id="PF06962">
    <property type="entry name" value="rRNA_methylase"/>
    <property type="match status" value="1"/>
</dbReference>
<dbReference type="Proteomes" id="UP000316968">
    <property type="component" value="Chromosome"/>
</dbReference>
<dbReference type="AlphaFoldDB" id="A0A4Y6V2H3"/>
<keyword evidence="2" id="KW-0489">Methyltransferase</keyword>
<dbReference type="InterPro" id="IPR010719">
    <property type="entry name" value="MnmM_MeTrfase"/>
</dbReference>
<keyword evidence="2" id="KW-0808">Transferase</keyword>
<organism evidence="2 3">
    <name type="scientific">Saccharibacillus brassicae</name>
    <dbReference type="NCBI Taxonomy" id="2583377"/>
    <lineage>
        <taxon>Bacteria</taxon>
        <taxon>Bacillati</taxon>
        <taxon>Bacillota</taxon>
        <taxon>Bacilli</taxon>
        <taxon>Bacillales</taxon>
        <taxon>Paenibacillaceae</taxon>
        <taxon>Saccharibacillus</taxon>
    </lineage>
</organism>
<gene>
    <name evidence="2" type="ORF">FFV09_17385</name>
</gene>
<feature type="compositionally biased region" description="Basic and acidic residues" evidence="1">
    <location>
        <begin position="62"/>
        <end position="77"/>
    </location>
</feature>